<reference evidence="2 3" key="1">
    <citation type="journal article" date="2014" name="J Genomics">
        <title>Draft Genome Sequence of the Extremely Halophilic Phototrophic Purple Sulfur Bacterium Halorhodospira halochloris.</title>
        <authorList>
            <person name="Singh K.S."/>
            <person name="Kirksey J."/>
            <person name="Hoff W.D."/>
            <person name="Deole R."/>
        </authorList>
    </citation>
    <scope>NUCLEOTIDE SEQUENCE [LARGE SCALE GENOMIC DNA]</scope>
    <source>
        <strain evidence="2 3">A</strain>
    </source>
</reference>
<dbReference type="KEGG" id="hhc:M911_08090"/>
<dbReference type="OrthoDB" id="280522at2"/>
<name>W8KQ72_9GAMM</name>
<dbReference type="AlphaFoldDB" id="W8KQ72"/>
<dbReference type="InterPro" id="IPR025557">
    <property type="entry name" value="DUF4282"/>
</dbReference>
<keyword evidence="1" id="KW-0812">Transmembrane</keyword>
<dbReference type="Pfam" id="PF14110">
    <property type="entry name" value="DUF4282"/>
    <property type="match status" value="1"/>
</dbReference>
<dbReference type="Proteomes" id="UP000019442">
    <property type="component" value="Chromosome"/>
</dbReference>
<reference evidence="3" key="2">
    <citation type="submission" date="2014-02" db="EMBL/GenBank/DDBJ databases">
        <title>Draft Genome Sequence of extremely halophilic bacteria Halorhodospira halochloris.</title>
        <authorList>
            <person name="Singh K.S."/>
        </authorList>
    </citation>
    <scope>NUCLEOTIDE SEQUENCE [LARGE SCALE GENOMIC DNA]</scope>
    <source>
        <strain evidence="3">A</strain>
    </source>
</reference>
<gene>
    <name evidence="2" type="ORF">M911_08090</name>
</gene>
<accession>W8KQ72</accession>
<dbReference type="EMBL" id="CP007268">
    <property type="protein sequence ID" value="AHK79122.1"/>
    <property type="molecule type" value="Genomic_DNA"/>
</dbReference>
<evidence type="ECO:0000256" key="1">
    <source>
        <dbReference type="SAM" id="Phobius"/>
    </source>
</evidence>
<keyword evidence="3" id="KW-1185">Reference proteome</keyword>
<sequence>MNDYLLFRKMITPPFIHIIFWIGVAAIVVSALGTMFGQNFFAGVLMLVLGVVFWRITCELMLVLFSIHDRLSEIARKPDSSPGPDTRT</sequence>
<evidence type="ECO:0000313" key="2">
    <source>
        <dbReference type="EMBL" id="AHK79122.1"/>
    </source>
</evidence>
<keyword evidence="1" id="KW-1133">Transmembrane helix</keyword>
<protein>
    <submittedName>
        <fullName evidence="2">Membrane protein</fullName>
    </submittedName>
</protein>
<keyword evidence="1" id="KW-0472">Membrane</keyword>
<organism evidence="2 3">
    <name type="scientific">Ectothiorhodospira haloalkaliphila</name>
    <dbReference type="NCBI Taxonomy" id="421628"/>
    <lineage>
        <taxon>Bacteria</taxon>
        <taxon>Pseudomonadati</taxon>
        <taxon>Pseudomonadota</taxon>
        <taxon>Gammaproteobacteria</taxon>
        <taxon>Chromatiales</taxon>
        <taxon>Ectothiorhodospiraceae</taxon>
        <taxon>Ectothiorhodospira</taxon>
    </lineage>
</organism>
<feature type="transmembrane region" description="Helical" evidence="1">
    <location>
        <begin position="15"/>
        <end position="34"/>
    </location>
</feature>
<feature type="transmembrane region" description="Helical" evidence="1">
    <location>
        <begin position="40"/>
        <end position="67"/>
    </location>
</feature>
<evidence type="ECO:0000313" key="3">
    <source>
        <dbReference type="Proteomes" id="UP000019442"/>
    </source>
</evidence>
<proteinExistence type="predicted"/>
<dbReference type="RefSeq" id="WP_025281559.1">
    <property type="nucleotide sequence ID" value="NZ_CP007268.1"/>
</dbReference>
<dbReference type="HOGENOM" id="CLU_169571_1_1_6"/>